<evidence type="ECO:0000256" key="2">
    <source>
        <dbReference type="ARBA" id="ARBA00022676"/>
    </source>
</evidence>
<sequence length="426" mass="48707">MLFMDILILFSAILSSSWIILQGAYYTDKVIMDKLNGSFSFRVSIIVAVKDEPKELIEKLVENLSRIEYDNYEVIIVSDDSEEKFEELKALPVPPNFSLFRRDFQGGRKAGALNYGIEKSTGEILIFLDSEARVEPDFLSRILPYMNKYEAVAMRLRIRNPESKLQRLYSEMTDFSMNSLFKGRWLRGLPIFPNGSAFSIRKETVVKVGYWREGIIAEDLEMGIRLFLKGVTVAYADDVVVETLAPFSWKDLFEQMKRWAYGSGQLMIYSLSMARKGIKGIEGIIYANQWGIYPLFILMLLIAGLVYPFLTSSILAWIFGLSIFLLSSFLLSIRSRMEEYDIRIPTLMLTAFLTGYFLGALRTKFKWKVTPKIGINDDLWIPWEVNLISFLFLLAGTLDITGEDLVRDVTHGAILLIISLIVLAIP</sequence>
<evidence type="ECO:0000256" key="6">
    <source>
        <dbReference type="ARBA" id="ARBA00023136"/>
    </source>
</evidence>
<keyword evidence="4 7" id="KW-0812">Transmembrane</keyword>
<evidence type="ECO:0000256" key="7">
    <source>
        <dbReference type="SAM" id="Phobius"/>
    </source>
</evidence>
<evidence type="ECO:0000256" key="3">
    <source>
        <dbReference type="ARBA" id="ARBA00022679"/>
    </source>
</evidence>
<evidence type="ECO:0000256" key="5">
    <source>
        <dbReference type="ARBA" id="ARBA00022989"/>
    </source>
</evidence>
<keyword evidence="5 7" id="KW-1133">Transmembrane helix</keyword>
<dbReference type="Gene3D" id="3.90.550.10">
    <property type="entry name" value="Spore Coat Polysaccharide Biosynthesis Protein SpsA, Chain A"/>
    <property type="match status" value="1"/>
</dbReference>
<keyword evidence="6 7" id="KW-0472">Membrane</keyword>
<dbReference type="GeneID" id="55642104"/>
<dbReference type="PANTHER" id="PTHR43867:SF2">
    <property type="entry name" value="CELLULOSE SYNTHASE CATALYTIC SUBUNIT A [UDP-FORMING]"/>
    <property type="match status" value="1"/>
</dbReference>
<keyword evidence="2" id="KW-0328">Glycosyltransferase</keyword>
<evidence type="ECO:0000256" key="1">
    <source>
        <dbReference type="ARBA" id="ARBA00004141"/>
    </source>
</evidence>
<dbReference type="OrthoDB" id="46222at2157"/>
<evidence type="ECO:0000256" key="4">
    <source>
        <dbReference type="ARBA" id="ARBA00022692"/>
    </source>
</evidence>
<dbReference type="GO" id="GO:0016020">
    <property type="term" value="C:membrane"/>
    <property type="evidence" value="ECO:0007669"/>
    <property type="project" value="UniProtKB-SubCell"/>
</dbReference>
<dbReference type="InterPro" id="IPR050321">
    <property type="entry name" value="Glycosyltr_2/OpgH_subfam"/>
</dbReference>
<dbReference type="AlphaFoldDB" id="A0A6N0NUE4"/>
<feature type="transmembrane region" description="Helical" evidence="7">
    <location>
        <begin position="314"/>
        <end position="333"/>
    </location>
</feature>
<dbReference type="CDD" id="cd06423">
    <property type="entry name" value="CESA_like"/>
    <property type="match status" value="1"/>
</dbReference>
<name>A0A6N0NUE4_9CREN</name>
<keyword evidence="10" id="KW-1185">Reference proteome</keyword>
<dbReference type="EMBL" id="CP049074">
    <property type="protein sequence ID" value="QKR00514.1"/>
    <property type="molecule type" value="Genomic_DNA"/>
</dbReference>
<reference evidence="9 10" key="1">
    <citation type="submission" date="2020-02" db="EMBL/GenBank/DDBJ databases">
        <title>Comparative genome analysis reveals the metabolism and evolution of the thermophilic archaeal genus Metallosphaera.</title>
        <authorList>
            <person name="Jiang C."/>
        </authorList>
    </citation>
    <scope>NUCLEOTIDE SEQUENCE [LARGE SCALE GENOMIC DNA]</scope>
    <source>
        <strain evidence="9 10">Ric-A</strain>
    </source>
</reference>
<accession>A0A6N0NUE4</accession>
<feature type="transmembrane region" description="Helical" evidence="7">
    <location>
        <begin position="340"/>
        <end position="359"/>
    </location>
</feature>
<proteinExistence type="predicted"/>
<feature type="transmembrane region" description="Helical" evidence="7">
    <location>
        <begin position="405"/>
        <end position="425"/>
    </location>
</feature>
<organism evidence="9 10">
    <name type="scientific">Metallosphaera tengchongensis</name>
    <dbReference type="NCBI Taxonomy" id="1532350"/>
    <lineage>
        <taxon>Archaea</taxon>
        <taxon>Thermoproteota</taxon>
        <taxon>Thermoprotei</taxon>
        <taxon>Sulfolobales</taxon>
        <taxon>Sulfolobaceae</taxon>
        <taxon>Metallosphaera</taxon>
    </lineage>
</organism>
<keyword evidence="3 9" id="KW-0808">Transferase</keyword>
<dbReference type="InterPro" id="IPR001173">
    <property type="entry name" value="Glyco_trans_2-like"/>
</dbReference>
<gene>
    <name evidence="9" type="ORF">GWK48_09130</name>
</gene>
<evidence type="ECO:0000313" key="9">
    <source>
        <dbReference type="EMBL" id="QKR00514.1"/>
    </source>
</evidence>
<dbReference type="Proteomes" id="UP000509301">
    <property type="component" value="Chromosome"/>
</dbReference>
<comment type="subcellular location">
    <subcellularLocation>
        <location evidence="1">Membrane</location>
        <topology evidence="1">Multi-pass membrane protein</topology>
    </subcellularLocation>
</comment>
<feature type="transmembrane region" description="Helical" evidence="7">
    <location>
        <begin position="6"/>
        <end position="26"/>
    </location>
</feature>
<dbReference type="PANTHER" id="PTHR43867">
    <property type="entry name" value="CELLULOSE SYNTHASE CATALYTIC SUBUNIT A [UDP-FORMING]"/>
    <property type="match status" value="1"/>
</dbReference>
<feature type="transmembrane region" description="Helical" evidence="7">
    <location>
        <begin position="379"/>
        <end position="398"/>
    </location>
</feature>
<dbReference type="Pfam" id="PF13632">
    <property type="entry name" value="Glyco_trans_2_3"/>
    <property type="match status" value="1"/>
</dbReference>
<dbReference type="InterPro" id="IPR029044">
    <property type="entry name" value="Nucleotide-diphossugar_trans"/>
</dbReference>
<dbReference type="RefSeq" id="WP_174631572.1">
    <property type="nucleotide sequence ID" value="NZ_CP049074.1"/>
</dbReference>
<dbReference type="KEGG" id="mten:GWK48_09130"/>
<feature type="domain" description="Glycosyltransferase 2-like" evidence="8">
    <location>
        <begin position="125"/>
        <end position="329"/>
    </location>
</feature>
<evidence type="ECO:0000313" key="10">
    <source>
        <dbReference type="Proteomes" id="UP000509301"/>
    </source>
</evidence>
<feature type="transmembrane region" description="Helical" evidence="7">
    <location>
        <begin position="283"/>
        <end position="308"/>
    </location>
</feature>
<evidence type="ECO:0000259" key="8">
    <source>
        <dbReference type="Pfam" id="PF13632"/>
    </source>
</evidence>
<protein>
    <submittedName>
        <fullName evidence="9">Glycosyltransferase family 2 protein</fullName>
    </submittedName>
</protein>
<dbReference type="SUPFAM" id="SSF53448">
    <property type="entry name" value="Nucleotide-diphospho-sugar transferases"/>
    <property type="match status" value="1"/>
</dbReference>
<dbReference type="GO" id="GO:0016757">
    <property type="term" value="F:glycosyltransferase activity"/>
    <property type="evidence" value="ECO:0007669"/>
    <property type="project" value="UniProtKB-KW"/>
</dbReference>